<evidence type="ECO:0000256" key="6">
    <source>
        <dbReference type="ARBA" id="ARBA00022989"/>
    </source>
</evidence>
<feature type="transmembrane region" description="Helical" evidence="8">
    <location>
        <begin position="285"/>
        <end position="304"/>
    </location>
</feature>
<dbReference type="PANTHER" id="PTHR23522">
    <property type="entry name" value="BLL5896 PROTEIN"/>
    <property type="match status" value="1"/>
</dbReference>
<reference evidence="10 11" key="1">
    <citation type="submission" date="2015-03" db="EMBL/GenBank/DDBJ databases">
        <authorList>
            <person name="Murphy D."/>
        </authorList>
    </citation>
    <scope>NUCLEOTIDE SEQUENCE [LARGE SCALE GENOMIC DNA]</scope>
    <source>
        <strain evidence="10 11">BR165/97</strain>
    </source>
</reference>
<accession>A0A0T9MY22</accession>
<feature type="transmembrane region" description="Helical" evidence="8">
    <location>
        <begin position="145"/>
        <end position="163"/>
    </location>
</feature>
<feature type="transmembrane region" description="Helical" evidence="8">
    <location>
        <begin position="103"/>
        <end position="124"/>
    </location>
</feature>
<evidence type="ECO:0000313" key="10">
    <source>
        <dbReference type="EMBL" id="CNG59677.1"/>
    </source>
</evidence>
<proteinExistence type="predicted"/>
<dbReference type="NCBIfam" id="NF007077">
    <property type="entry name" value="PRK09528.1"/>
    <property type="match status" value="1"/>
</dbReference>
<evidence type="ECO:0000256" key="3">
    <source>
        <dbReference type="ARBA" id="ARBA00022475"/>
    </source>
</evidence>
<keyword evidence="3" id="KW-1003">Cell membrane</keyword>
<evidence type="ECO:0000256" key="1">
    <source>
        <dbReference type="ARBA" id="ARBA00004429"/>
    </source>
</evidence>
<dbReference type="STRING" id="631.CH53_2529"/>
<feature type="transmembrane region" description="Helical" evidence="8">
    <location>
        <begin position="254"/>
        <end position="278"/>
    </location>
</feature>
<dbReference type="PRINTS" id="PR00174">
    <property type="entry name" value="LACYSMPORT"/>
</dbReference>
<dbReference type="OrthoDB" id="7065110at2"/>
<name>A0A0T9MY22_YERIN</name>
<feature type="transmembrane region" description="Helical" evidence="8">
    <location>
        <begin position="310"/>
        <end position="331"/>
    </location>
</feature>
<sequence length="412" mass="45418">MKKRPSRSYVQLSALLFFFFVTWSSSSSLLSIWLHQEVGLKASETGIIFSVLSVSALFTQVCYGFIQDRLGLRKNLLWFITALLILSGPAYLLFGYLLSVNILLGSVFGGLFIGLTFNGGIGVLESYTERVARQSTFEFGRARMWGSLGWAVATFFAGLLFNINPDLNFLVASCSGLVFFCVLARLKVAAPASMEKLELGAKKIALEDALRLLTLPHFWALIFFVVGTCIYGVYDQQFPVYFSSQFPTLKEGNAMFGYLNSVQVFLEAAGMFCAPWLVNRIGAKNGLIFAGMVMALRMIGSGLVEGPLLISITKLLHALELPILLVSIFKYNSLNFDKRLSSTIYLVGFACTSSIIGTVLSPLAGFSYEKFGFAQSYLIMGIMVFCTTFISIFLLRSNKSSTEQSFLQQGAV</sequence>
<dbReference type="GO" id="GO:0005886">
    <property type="term" value="C:plasma membrane"/>
    <property type="evidence" value="ECO:0007669"/>
    <property type="project" value="UniProtKB-SubCell"/>
</dbReference>
<dbReference type="InterPro" id="IPR000576">
    <property type="entry name" value="LacY/RafB_perm_fam"/>
</dbReference>
<dbReference type="PROSITE" id="PS50850">
    <property type="entry name" value="MFS"/>
    <property type="match status" value="1"/>
</dbReference>
<dbReference type="EMBL" id="CPZJ01000023">
    <property type="protein sequence ID" value="CNG59677.1"/>
    <property type="molecule type" value="Genomic_DNA"/>
</dbReference>
<dbReference type="GO" id="GO:0015528">
    <property type="term" value="F:lactose:proton symporter activity"/>
    <property type="evidence" value="ECO:0007669"/>
    <property type="project" value="TreeGrafter"/>
</dbReference>
<dbReference type="Gene3D" id="1.20.1250.20">
    <property type="entry name" value="MFS general substrate transporter like domains"/>
    <property type="match status" value="2"/>
</dbReference>
<dbReference type="PANTHER" id="PTHR23522:SF10">
    <property type="entry name" value="3-PHENYLPROPIONIC ACID TRANSPORTER-RELATED"/>
    <property type="match status" value="1"/>
</dbReference>
<keyword evidence="2" id="KW-0813">Transport</keyword>
<keyword evidence="4" id="KW-0997">Cell inner membrane</keyword>
<dbReference type="Pfam" id="PF01306">
    <property type="entry name" value="LacY_symp"/>
    <property type="match status" value="1"/>
</dbReference>
<evidence type="ECO:0000313" key="11">
    <source>
        <dbReference type="Proteomes" id="UP000038750"/>
    </source>
</evidence>
<protein>
    <submittedName>
        <fullName evidence="10">Galactoside permease</fullName>
    </submittedName>
</protein>
<dbReference type="InterPro" id="IPR036259">
    <property type="entry name" value="MFS_trans_sf"/>
</dbReference>
<evidence type="ECO:0000256" key="5">
    <source>
        <dbReference type="ARBA" id="ARBA00022692"/>
    </source>
</evidence>
<dbReference type="SUPFAM" id="SSF103473">
    <property type="entry name" value="MFS general substrate transporter"/>
    <property type="match status" value="1"/>
</dbReference>
<gene>
    <name evidence="10" type="primary">lacY_1</name>
    <name evidence="10" type="ORF">ERS008530_04149</name>
</gene>
<evidence type="ECO:0000259" key="9">
    <source>
        <dbReference type="PROSITE" id="PS50850"/>
    </source>
</evidence>
<keyword evidence="6 8" id="KW-1133">Transmembrane helix</keyword>
<feature type="domain" description="Major facilitator superfamily (MFS) profile" evidence="9">
    <location>
        <begin position="1"/>
        <end position="399"/>
    </location>
</feature>
<dbReference type="InterPro" id="IPR020846">
    <property type="entry name" value="MFS_dom"/>
</dbReference>
<organism evidence="10 11">
    <name type="scientific">Yersinia intermedia</name>
    <dbReference type="NCBI Taxonomy" id="631"/>
    <lineage>
        <taxon>Bacteria</taxon>
        <taxon>Pseudomonadati</taxon>
        <taxon>Pseudomonadota</taxon>
        <taxon>Gammaproteobacteria</taxon>
        <taxon>Enterobacterales</taxon>
        <taxon>Yersiniaceae</taxon>
        <taxon>Yersinia</taxon>
    </lineage>
</organism>
<dbReference type="Proteomes" id="UP000038750">
    <property type="component" value="Unassembled WGS sequence"/>
</dbReference>
<dbReference type="NCBIfam" id="TIGR00882">
    <property type="entry name" value="2A0105"/>
    <property type="match status" value="1"/>
</dbReference>
<evidence type="ECO:0000256" key="7">
    <source>
        <dbReference type="ARBA" id="ARBA00023136"/>
    </source>
</evidence>
<feature type="transmembrane region" description="Helical" evidence="8">
    <location>
        <begin position="169"/>
        <end position="188"/>
    </location>
</feature>
<feature type="transmembrane region" description="Helical" evidence="8">
    <location>
        <begin position="376"/>
        <end position="395"/>
    </location>
</feature>
<feature type="transmembrane region" description="Helical" evidence="8">
    <location>
        <begin position="47"/>
        <end position="66"/>
    </location>
</feature>
<dbReference type="GO" id="GO:0030395">
    <property type="term" value="F:lactose binding"/>
    <property type="evidence" value="ECO:0007669"/>
    <property type="project" value="TreeGrafter"/>
</dbReference>
<dbReference type="AlphaFoldDB" id="A0A0T9MY22"/>
<dbReference type="RefSeq" id="WP_050074605.1">
    <property type="nucleotide sequence ID" value="NZ_CPZJ01000023.1"/>
</dbReference>
<feature type="transmembrane region" description="Helical" evidence="8">
    <location>
        <begin position="78"/>
        <end position="97"/>
    </location>
</feature>
<comment type="subcellular location">
    <subcellularLocation>
        <location evidence="1">Cell inner membrane</location>
        <topology evidence="1">Multi-pass membrane protein</topology>
    </subcellularLocation>
</comment>
<feature type="transmembrane region" description="Helical" evidence="8">
    <location>
        <begin position="343"/>
        <end position="364"/>
    </location>
</feature>
<feature type="transmembrane region" description="Helical" evidence="8">
    <location>
        <begin position="209"/>
        <end position="234"/>
    </location>
</feature>
<keyword evidence="7 8" id="KW-0472">Membrane</keyword>
<keyword evidence="5 8" id="KW-0812">Transmembrane</keyword>
<evidence type="ECO:0000256" key="2">
    <source>
        <dbReference type="ARBA" id="ARBA00022448"/>
    </source>
</evidence>
<evidence type="ECO:0000256" key="4">
    <source>
        <dbReference type="ARBA" id="ARBA00022519"/>
    </source>
</evidence>
<evidence type="ECO:0000256" key="8">
    <source>
        <dbReference type="SAM" id="Phobius"/>
    </source>
</evidence>